<dbReference type="Proteomes" id="UP001204376">
    <property type="component" value="Unassembled WGS sequence"/>
</dbReference>
<name>A0ABT1T3U6_9SPHI</name>
<accession>A0ABT1T3U6</accession>
<feature type="chain" id="PRO_5046113599" evidence="1">
    <location>
        <begin position="22"/>
        <end position="133"/>
    </location>
</feature>
<comment type="caution">
    <text evidence="2">The sequence shown here is derived from an EMBL/GenBank/DDBJ whole genome shotgun (WGS) entry which is preliminary data.</text>
</comment>
<gene>
    <name evidence="2" type="ORF">NPE20_14785</name>
</gene>
<reference evidence="2 3" key="1">
    <citation type="submission" date="2022-07" db="EMBL/GenBank/DDBJ databases">
        <title>Mucilaginibacter sp. JC4.</title>
        <authorList>
            <person name="Le V."/>
            <person name="Ko S.-R."/>
            <person name="Ahn C.-Y."/>
            <person name="Oh H.-M."/>
        </authorList>
    </citation>
    <scope>NUCLEOTIDE SEQUENCE [LARGE SCALE GENOMIC DNA]</scope>
    <source>
        <strain evidence="2 3">JC4</strain>
    </source>
</reference>
<organism evidence="2 3">
    <name type="scientific">Mucilaginibacter aquariorum</name>
    <dbReference type="NCBI Taxonomy" id="2967225"/>
    <lineage>
        <taxon>Bacteria</taxon>
        <taxon>Pseudomonadati</taxon>
        <taxon>Bacteroidota</taxon>
        <taxon>Sphingobacteriia</taxon>
        <taxon>Sphingobacteriales</taxon>
        <taxon>Sphingobacteriaceae</taxon>
        <taxon>Mucilaginibacter</taxon>
    </lineage>
</organism>
<dbReference type="RefSeq" id="WP_256539425.1">
    <property type="nucleotide sequence ID" value="NZ_JANHOH010000002.1"/>
</dbReference>
<sequence length="133" mass="14840">MKRFFIFLLLTVCVTTGNAWCQDKLALNNGVKWKVDKVTGANVAALQAIIKEAAGTGNLMHYKKAGGALQKGIAKMIRECRVKGADHQALHHWLEPLIEQLSLLNQAEEARAAEKAYVTITIRLKLFDQYFTV</sequence>
<protein>
    <submittedName>
        <fullName evidence="2">Uncharacterized protein</fullName>
    </submittedName>
</protein>
<evidence type="ECO:0000313" key="3">
    <source>
        <dbReference type="Proteomes" id="UP001204376"/>
    </source>
</evidence>
<evidence type="ECO:0000313" key="2">
    <source>
        <dbReference type="EMBL" id="MCQ6959239.1"/>
    </source>
</evidence>
<evidence type="ECO:0000256" key="1">
    <source>
        <dbReference type="SAM" id="SignalP"/>
    </source>
</evidence>
<feature type="signal peptide" evidence="1">
    <location>
        <begin position="1"/>
        <end position="21"/>
    </location>
</feature>
<dbReference type="EMBL" id="JANHOH010000002">
    <property type="protein sequence ID" value="MCQ6959239.1"/>
    <property type="molecule type" value="Genomic_DNA"/>
</dbReference>
<keyword evidence="3" id="KW-1185">Reference proteome</keyword>
<keyword evidence="1" id="KW-0732">Signal</keyword>
<proteinExistence type="predicted"/>